<evidence type="ECO:0000313" key="7">
    <source>
        <dbReference type="EMBL" id="MBK1935547.1"/>
    </source>
</evidence>
<keyword evidence="9" id="KW-0614">Plasmid</keyword>
<evidence type="ECO:0000256" key="2">
    <source>
        <dbReference type="ARBA" id="ARBA00010610"/>
    </source>
</evidence>
<evidence type="ECO:0000256" key="4">
    <source>
        <dbReference type="ARBA" id="ARBA00023125"/>
    </source>
</evidence>
<feature type="compositionally biased region" description="Basic and acidic residues" evidence="5">
    <location>
        <begin position="85"/>
        <end position="94"/>
    </location>
</feature>
<accession>A0A1E3FN34</accession>
<dbReference type="EMBL" id="JAGEMX010000027">
    <property type="protein sequence ID" value="MBO1835189.1"/>
    <property type="molecule type" value="Genomic_DNA"/>
</dbReference>
<evidence type="ECO:0000256" key="3">
    <source>
        <dbReference type="ARBA" id="ARBA00022490"/>
    </source>
</evidence>
<protein>
    <submittedName>
        <fullName evidence="7">H-NS histone family protein</fullName>
    </submittedName>
</protein>
<dbReference type="SMART" id="SM00528">
    <property type="entry name" value="HNS"/>
    <property type="match status" value="1"/>
</dbReference>
<feature type="domain" description="DNA-binding protein H-NS-like C-terminal" evidence="6">
    <location>
        <begin position="55"/>
        <end position="94"/>
    </location>
</feature>
<evidence type="ECO:0000313" key="11">
    <source>
        <dbReference type="Proteomes" id="UP000664048"/>
    </source>
</evidence>
<reference evidence="7" key="1">
    <citation type="submission" date="2021-01" db="EMBL/GenBank/DDBJ databases">
        <title>Outbreak of Burkholderia contaminns endophthalmitis traced to a clinical ventilation system.</title>
        <authorList>
            <person name="Lipuma J."/>
            <person name="Spilker T."/>
            <person name="Kratholm J."/>
        </authorList>
    </citation>
    <scope>NUCLEOTIDE SEQUENCE</scope>
    <source>
        <strain evidence="7">HI4954</strain>
    </source>
</reference>
<comment type="subcellular location">
    <subcellularLocation>
        <location evidence="1">Cytoplasm</location>
        <location evidence="1">Nucleoid</location>
    </subcellularLocation>
</comment>
<keyword evidence="11" id="KW-1185">Reference proteome</keyword>
<reference evidence="8 11" key="2">
    <citation type="submission" date="2021-03" db="EMBL/GenBank/DDBJ databases">
        <title>Clinical course, treatment and visual outcome of an outbreak of Burkholderia contaminans endophthalmitis following cataract surgery.</title>
        <authorList>
            <person name="Lind C."/>
            <person name="Olsen K."/>
            <person name="Angelsen N.K."/>
            <person name="Krefting E.A."/>
            <person name="Fossen K."/>
            <person name="Gravningen K."/>
            <person name="Depoorter E."/>
            <person name="Vandamme P."/>
            <person name="Bertelsen G."/>
        </authorList>
    </citation>
    <scope>NUCLEOTIDE SEQUENCE [LARGE SCALE GENOMIC DNA]</scope>
    <source>
        <strain evidence="8 11">51242556</strain>
    </source>
</reference>
<evidence type="ECO:0000259" key="6">
    <source>
        <dbReference type="SMART" id="SM00528"/>
    </source>
</evidence>
<dbReference type="AlphaFoldDB" id="A0A1E3FN34"/>
<keyword evidence="4" id="KW-0238">DNA-binding</keyword>
<evidence type="ECO:0000256" key="5">
    <source>
        <dbReference type="SAM" id="MobiDB-lite"/>
    </source>
</evidence>
<dbReference type="RefSeq" id="WP_039341459.1">
    <property type="nucleotide sequence ID" value="NZ_CABVQA010000069.1"/>
</dbReference>
<evidence type="ECO:0000256" key="1">
    <source>
        <dbReference type="ARBA" id="ARBA00004453"/>
    </source>
</evidence>
<dbReference type="InterPro" id="IPR027444">
    <property type="entry name" value="H-NS_C_dom"/>
</dbReference>
<dbReference type="Proteomes" id="UP000611459">
    <property type="component" value="Unassembled WGS sequence"/>
</dbReference>
<dbReference type="Pfam" id="PF00816">
    <property type="entry name" value="Histone_HNS"/>
    <property type="match status" value="1"/>
</dbReference>
<gene>
    <name evidence="8" type="ORF">J4M89_37990</name>
    <name evidence="7" type="ORF">JIN94_37270</name>
    <name evidence="9" type="ORF">LXE91_43145</name>
</gene>
<dbReference type="GO" id="GO:0003677">
    <property type="term" value="F:DNA binding"/>
    <property type="evidence" value="ECO:0007669"/>
    <property type="project" value="UniProtKB-KW"/>
</dbReference>
<feature type="region of interest" description="Disordered" evidence="5">
    <location>
        <begin position="51"/>
        <end position="94"/>
    </location>
</feature>
<dbReference type="Proteomes" id="UP001220209">
    <property type="component" value="Plasmid unnamed4"/>
</dbReference>
<dbReference type="Proteomes" id="UP000664048">
    <property type="component" value="Unassembled WGS sequence"/>
</dbReference>
<proteinExistence type="inferred from homology"/>
<name>A0A1E3FN34_9BURK</name>
<evidence type="ECO:0000313" key="10">
    <source>
        <dbReference type="Proteomes" id="UP000611459"/>
    </source>
</evidence>
<keyword evidence="3" id="KW-0963">Cytoplasm</keyword>
<sequence length="94" mass="10895">MSTTSYKQLLKQREELEAEIARVRESERADAVAKIRELMEMYSISADELGDRRRTRKHKPVEAKYRDPDSGATWSGRGKPPRWIAGKDRESFAI</sequence>
<dbReference type="PANTHER" id="PTHR38097">
    <property type="match status" value="1"/>
</dbReference>
<organism evidence="7 10">
    <name type="scientific">Burkholderia contaminans</name>
    <dbReference type="NCBI Taxonomy" id="488447"/>
    <lineage>
        <taxon>Bacteria</taxon>
        <taxon>Pseudomonadati</taxon>
        <taxon>Pseudomonadota</taxon>
        <taxon>Betaproteobacteria</taxon>
        <taxon>Burkholderiales</taxon>
        <taxon>Burkholderiaceae</taxon>
        <taxon>Burkholderia</taxon>
        <taxon>Burkholderia cepacia complex</taxon>
    </lineage>
</organism>
<dbReference type="EMBL" id="JAENIB010000033">
    <property type="protein sequence ID" value="MBK1935547.1"/>
    <property type="molecule type" value="Genomic_DNA"/>
</dbReference>
<evidence type="ECO:0000313" key="8">
    <source>
        <dbReference type="EMBL" id="MBO1835189.1"/>
    </source>
</evidence>
<geneLocation type="plasmid" evidence="9 12">
    <name>unnamed4</name>
</geneLocation>
<evidence type="ECO:0000313" key="9">
    <source>
        <dbReference type="EMBL" id="WFN24167.1"/>
    </source>
</evidence>
<dbReference type="OrthoDB" id="5297879at2"/>
<evidence type="ECO:0000313" key="12">
    <source>
        <dbReference type="Proteomes" id="UP001220209"/>
    </source>
</evidence>
<dbReference type="Gene3D" id="4.10.430.30">
    <property type="match status" value="1"/>
</dbReference>
<dbReference type="SUPFAM" id="SSF81273">
    <property type="entry name" value="H-NS histone-like proteins"/>
    <property type="match status" value="1"/>
</dbReference>
<feature type="compositionally biased region" description="Basic and acidic residues" evidence="5">
    <location>
        <begin position="60"/>
        <end position="69"/>
    </location>
</feature>
<dbReference type="EMBL" id="CP090646">
    <property type="protein sequence ID" value="WFN24167.1"/>
    <property type="molecule type" value="Genomic_DNA"/>
</dbReference>
<reference evidence="9 12" key="3">
    <citation type="submission" date="2021-12" db="EMBL/GenBank/DDBJ databases">
        <title>Genomic and phenotypic characterization of three Burkholderia contaminans isolates recovered from different sources.</title>
        <authorList>
            <person name="Lopez De Volder A."/>
            <person name="Fan Y."/>
            <person name="Nunvar J."/>
            <person name="Herrera T."/>
            <person name="Timp W."/>
            <person name="Degrossi J."/>
        </authorList>
    </citation>
    <scope>NUCLEOTIDE SEQUENCE [LARGE SCALE GENOMIC DNA]</scope>
    <source>
        <strain evidence="9 12">LMG 23361</strain>
        <plasmid evidence="9 12">unnamed4</plasmid>
    </source>
</reference>
<comment type="similarity">
    <text evidence="2">Belongs to the histone-like protein H-NS family.</text>
</comment>
<dbReference type="PANTHER" id="PTHR38097:SF2">
    <property type="entry name" value="DNA-BINDING PROTEIN STPA"/>
    <property type="match status" value="1"/>
</dbReference>
<dbReference type="GO" id="GO:0009295">
    <property type="term" value="C:nucleoid"/>
    <property type="evidence" value="ECO:0007669"/>
    <property type="project" value="UniProtKB-SubCell"/>
</dbReference>